<dbReference type="EMBL" id="CAJVPU010061234">
    <property type="protein sequence ID" value="CAG8778277.1"/>
    <property type="molecule type" value="Genomic_DNA"/>
</dbReference>
<organism evidence="1 2">
    <name type="scientific">Dentiscutata heterogama</name>
    <dbReference type="NCBI Taxonomy" id="1316150"/>
    <lineage>
        <taxon>Eukaryota</taxon>
        <taxon>Fungi</taxon>
        <taxon>Fungi incertae sedis</taxon>
        <taxon>Mucoromycota</taxon>
        <taxon>Glomeromycotina</taxon>
        <taxon>Glomeromycetes</taxon>
        <taxon>Diversisporales</taxon>
        <taxon>Gigasporaceae</taxon>
        <taxon>Dentiscutata</taxon>
    </lineage>
</organism>
<feature type="non-terminal residue" evidence="1">
    <location>
        <position position="73"/>
    </location>
</feature>
<keyword evidence="2" id="KW-1185">Reference proteome</keyword>
<protein>
    <submittedName>
        <fullName evidence="1">10251_t:CDS:1</fullName>
    </submittedName>
</protein>
<sequence>NTTDSEKWVKYLKNIKCYLDEIKHCTEWAQRKNIKQTLEKSILSKSVTQKNQYKQAYDYIIDLVKGFENREIL</sequence>
<comment type="caution">
    <text evidence="1">The sequence shown here is derived from an EMBL/GenBank/DDBJ whole genome shotgun (WGS) entry which is preliminary data.</text>
</comment>
<gene>
    <name evidence="1" type="ORF">DHETER_LOCUS16255</name>
</gene>
<name>A0ACA9R672_9GLOM</name>
<accession>A0ACA9R672</accession>
<proteinExistence type="predicted"/>
<reference evidence="1" key="1">
    <citation type="submission" date="2021-06" db="EMBL/GenBank/DDBJ databases">
        <authorList>
            <person name="Kallberg Y."/>
            <person name="Tangrot J."/>
            <person name="Rosling A."/>
        </authorList>
    </citation>
    <scope>NUCLEOTIDE SEQUENCE</scope>
    <source>
        <strain evidence="1">IL203A</strain>
    </source>
</reference>
<feature type="non-terminal residue" evidence="1">
    <location>
        <position position="1"/>
    </location>
</feature>
<dbReference type="Proteomes" id="UP000789702">
    <property type="component" value="Unassembled WGS sequence"/>
</dbReference>
<evidence type="ECO:0000313" key="2">
    <source>
        <dbReference type="Proteomes" id="UP000789702"/>
    </source>
</evidence>
<evidence type="ECO:0000313" key="1">
    <source>
        <dbReference type="EMBL" id="CAG8778277.1"/>
    </source>
</evidence>